<reference evidence="3" key="1">
    <citation type="submission" date="2022-07" db="EMBL/GenBank/DDBJ databases">
        <title>Phylogenomic reconstructions and comparative analyses of Kickxellomycotina fungi.</title>
        <authorList>
            <person name="Reynolds N.K."/>
            <person name="Stajich J.E."/>
            <person name="Barry K."/>
            <person name="Grigoriev I.V."/>
            <person name="Crous P."/>
            <person name="Smith M.E."/>
        </authorList>
    </citation>
    <scope>NUCLEOTIDE SEQUENCE</scope>
    <source>
        <strain evidence="3">BCRC 34381</strain>
    </source>
</reference>
<feature type="compositionally biased region" description="Gly residues" evidence="1">
    <location>
        <begin position="159"/>
        <end position="168"/>
    </location>
</feature>
<feature type="compositionally biased region" description="Pro residues" evidence="1">
    <location>
        <begin position="92"/>
        <end position="105"/>
    </location>
</feature>
<dbReference type="InterPro" id="IPR028045">
    <property type="entry name" value="HROB"/>
</dbReference>
<feature type="region of interest" description="Disordered" evidence="1">
    <location>
        <begin position="213"/>
        <end position="232"/>
    </location>
</feature>
<evidence type="ECO:0000259" key="2">
    <source>
        <dbReference type="Pfam" id="PF15072"/>
    </source>
</evidence>
<feature type="compositionally biased region" description="Polar residues" evidence="1">
    <location>
        <begin position="215"/>
        <end position="225"/>
    </location>
</feature>
<dbReference type="PANTHER" id="PTHR14523">
    <property type="entry name" value="UNCHARACTERIZED PROTEIN C17ORF53 HOMOLOG"/>
    <property type="match status" value="1"/>
</dbReference>
<dbReference type="Proteomes" id="UP001143981">
    <property type="component" value="Unassembled WGS sequence"/>
</dbReference>
<dbReference type="OrthoDB" id="21443at2759"/>
<dbReference type="InterPro" id="IPR058570">
    <property type="entry name" value="HROB_OB"/>
</dbReference>
<feature type="region of interest" description="Disordered" evidence="1">
    <location>
        <begin position="452"/>
        <end position="491"/>
    </location>
</feature>
<dbReference type="EMBL" id="JANBOI010000242">
    <property type="protein sequence ID" value="KAJ1732263.1"/>
    <property type="molecule type" value="Genomic_DNA"/>
</dbReference>
<dbReference type="PANTHER" id="PTHR14523:SF1">
    <property type="entry name" value="HOMOLOGOUS RECOMBINATION OB-FOLD PROTEIN"/>
    <property type="match status" value="1"/>
</dbReference>
<feature type="compositionally biased region" description="Acidic residues" evidence="1">
    <location>
        <begin position="39"/>
        <end position="59"/>
    </location>
</feature>
<accession>A0A9W7YFL0</accession>
<proteinExistence type="predicted"/>
<evidence type="ECO:0000313" key="4">
    <source>
        <dbReference type="Proteomes" id="UP001143981"/>
    </source>
</evidence>
<feature type="region of interest" description="Disordered" evidence="1">
    <location>
        <begin position="1"/>
        <end position="177"/>
    </location>
</feature>
<comment type="caution">
    <text evidence="3">The sequence shown here is derived from an EMBL/GenBank/DDBJ whole genome shotgun (WGS) entry which is preliminary data.</text>
</comment>
<dbReference type="GO" id="GO:0000725">
    <property type="term" value="P:recombinational repair"/>
    <property type="evidence" value="ECO:0007669"/>
    <property type="project" value="InterPro"/>
</dbReference>
<gene>
    <name evidence="3" type="ORF">LPJ61_002126</name>
</gene>
<keyword evidence="4" id="KW-1185">Reference proteome</keyword>
<protein>
    <recommendedName>
        <fullName evidence="2">Homologous recombination OB-fold protein OB-fold domain-containing protein</fullName>
    </recommendedName>
</protein>
<organism evidence="3 4">
    <name type="scientific">Coemansia biformis</name>
    <dbReference type="NCBI Taxonomy" id="1286918"/>
    <lineage>
        <taxon>Eukaryota</taxon>
        <taxon>Fungi</taxon>
        <taxon>Fungi incertae sedis</taxon>
        <taxon>Zoopagomycota</taxon>
        <taxon>Kickxellomycotina</taxon>
        <taxon>Kickxellomycetes</taxon>
        <taxon>Kickxellales</taxon>
        <taxon>Kickxellaceae</taxon>
        <taxon>Coemansia</taxon>
    </lineage>
</organism>
<feature type="domain" description="Homologous recombination OB-fold protein OB-fold" evidence="2">
    <location>
        <begin position="289"/>
        <end position="371"/>
    </location>
</feature>
<feature type="compositionally biased region" description="Acidic residues" evidence="1">
    <location>
        <begin position="474"/>
        <end position="489"/>
    </location>
</feature>
<feature type="compositionally biased region" description="Basic and acidic residues" evidence="1">
    <location>
        <begin position="8"/>
        <end position="17"/>
    </location>
</feature>
<sequence length="506" mass="52519">MFSPLQDALKKLRETKQTEQSQPKRAAVAAPQHPLATGDDLDDLDIGLDDADLFDDLATDDSANGSGRAGSKCQAGEPQYELPATHAGALVPPKPAGAPAPPPAPSQARLSKFSFRPAPDLPGAGPEKHPRTPLAAMPSQQGSVMSQADVYATPRPADGRGGSSGGAGSRSTAQARTITTTVVGRRAPRRLAAAMERQRIPGPAGILEDAAGSSVAPTQKPTSPFKTPLSRAVEGEQTGSADFEGGTWAAMLDHLGMPAYKPSDAKDVTRTVEAAAWPIRRVLDIARTQRIRIMLVQLREMGNSDTDTSVVVVDPTGEMEASIHRPVVKRFVHFLAAGTSIILKDVVAMKATGSRPFLVITAASIEQIFTSKGPGSHEDPIILSATQTSGSAPAQDYGGTPTCALVERAGGKPASERTRPGPMLGLQSPVLEAASDLGTASNDESDVLSRAGKRMRAGDGESPVASDDGGVVASEDEGVLAGDDDDDEYIGGNAVDALLDLLNPSQ</sequence>
<dbReference type="Pfam" id="PF15072">
    <property type="entry name" value="HROB"/>
    <property type="match status" value="1"/>
</dbReference>
<evidence type="ECO:0000256" key="1">
    <source>
        <dbReference type="SAM" id="MobiDB-lite"/>
    </source>
</evidence>
<dbReference type="AlphaFoldDB" id="A0A9W7YFL0"/>
<name>A0A9W7YFL0_9FUNG</name>
<evidence type="ECO:0000313" key="3">
    <source>
        <dbReference type="EMBL" id="KAJ1732263.1"/>
    </source>
</evidence>